<dbReference type="PRINTS" id="PR00119">
    <property type="entry name" value="CATATPASE"/>
</dbReference>
<dbReference type="InterPro" id="IPR011017">
    <property type="entry name" value="TRASH_dom"/>
</dbReference>
<feature type="transmembrane region" description="Helical" evidence="11">
    <location>
        <begin position="231"/>
        <end position="250"/>
    </location>
</feature>
<evidence type="ECO:0000256" key="7">
    <source>
        <dbReference type="ARBA" id="ARBA00022840"/>
    </source>
</evidence>
<evidence type="ECO:0000256" key="5">
    <source>
        <dbReference type="ARBA" id="ARBA00022723"/>
    </source>
</evidence>
<evidence type="ECO:0000256" key="11">
    <source>
        <dbReference type="RuleBase" id="RU362081"/>
    </source>
</evidence>
<feature type="transmembrane region" description="Helical" evidence="11">
    <location>
        <begin position="192"/>
        <end position="219"/>
    </location>
</feature>
<dbReference type="NCBIfam" id="TIGR01525">
    <property type="entry name" value="ATPase-IB_hvy"/>
    <property type="match status" value="1"/>
</dbReference>
<protein>
    <submittedName>
        <fullName evidence="14">Copper-translocating P-type ATPase</fullName>
    </submittedName>
</protein>
<comment type="subcellular location">
    <subcellularLocation>
        <location evidence="1">Cell membrane</location>
        <topology evidence="1">Multi-pass membrane protein</topology>
    </subcellularLocation>
</comment>
<evidence type="ECO:0000313" key="14">
    <source>
        <dbReference type="EMBL" id="ABZ71434.1"/>
    </source>
</evidence>
<dbReference type="FunFam" id="2.70.150.10:FF:000020">
    <property type="entry name" value="Copper-exporting P-type ATPase A"/>
    <property type="match status" value="1"/>
</dbReference>
<dbReference type="Gene3D" id="2.70.150.10">
    <property type="entry name" value="Calcium-transporting ATPase, cytoplasmic transduction domain A"/>
    <property type="match status" value="1"/>
</dbReference>
<keyword evidence="6 11" id="KW-0547">Nucleotide-binding</keyword>
<reference evidence="14" key="1">
    <citation type="submission" date="2008-01" db="EMBL/GenBank/DDBJ databases">
        <title>Complete sequence of chromosome of Caulobacter sp. K31.</title>
        <authorList>
            <consortium name="US DOE Joint Genome Institute"/>
            <person name="Copeland A."/>
            <person name="Lucas S."/>
            <person name="Lapidus A."/>
            <person name="Barry K."/>
            <person name="Glavina del Rio T."/>
            <person name="Dalin E."/>
            <person name="Tice H."/>
            <person name="Pitluck S."/>
            <person name="Bruce D."/>
            <person name="Goodwin L."/>
            <person name="Thompson L.S."/>
            <person name="Brettin T."/>
            <person name="Detter J.C."/>
            <person name="Han C."/>
            <person name="Schmutz J."/>
            <person name="Larimer F."/>
            <person name="Land M."/>
            <person name="Hauser L."/>
            <person name="Kyrpides N."/>
            <person name="Kim E."/>
            <person name="Stephens C."/>
            <person name="Richardson P."/>
        </authorList>
    </citation>
    <scope>NUCLEOTIDE SEQUENCE [LARGE SCALE GENOMIC DNA]</scope>
    <source>
        <strain evidence="14">K31</strain>
    </source>
</reference>
<dbReference type="eggNOG" id="COG2217">
    <property type="taxonomic scope" value="Bacteria"/>
</dbReference>
<dbReference type="GO" id="GO:0043682">
    <property type="term" value="F:P-type divalent copper transporter activity"/>
    <property type="evidence" value="ECO:0007669"/>
    <property type="project" value="TreeGrafter"/>
</dbReference>
<proteinExistence type="inferred from homology"/>
<dbReference type="InterPro" id="IPR036412">
    <property type="entry name" value="HAD-like_sf"/>
</dbReference>
<dbReference type="PRINTS" id="PR00943">
    <property type="entry name" value="CUATPASE"/>
</dbReference>
<dbReference type="PANTHER" id="PTHR43520">
    <property type="entry name" value="ATP7, ISOFORM B"/>
    <property type="match status" value="1"/>
</dbReference>
<evidence type="ECO:0000256" key="1">
    <source>
        <dbReference type="ARBA" id="ARBA00004651"/>
    </source>
</evidence>
<comment type="similarity">
    <text evidence="2 11">Belongs to the cation transport ATPase (P-type) (TC 3.A.3) family. Type IB subfamily.</text>
</comment>
<dbReference type="AlphaFoldDB" id="B0SUW5"/>
<dbReference type="PANTHER" id="PTHR43520:SF8">
    <property type="entry name" value="P-TYPE CU(+) TRANSPORTER"/>
    <property type="match status" value="1"/>
</dbReference>
<dbReference type="SUPFAM" id="SSF81653">
    <property type="entry name" value="Calcium ATPase, transduction domain A"/>
    <property type="match status" value="1"/>
</dbReference>
<name>B0SUW5_CAUSK</name>
<dbReference type="SFLD" id="SFLDG00002">
    <property type="entry name" value="C1.7:_P-type_atpase_like"/>
    <property type="match status" value="1"/>
</dbReference>
<dbReference type="InterPro" id="IPR027256">
    <property type="entry name" value="P-typ_ATPase_IB"/>
</dbReference>
<dbReference type="CDD" id="cd02094">
    <property type="entry name" value="P-type_ATPase_Cu-like"/>
    <property type="match status" value="1"/>
</dbReference>
<dbReference type="InterPro" id="IPR023298">
    <property type="entry name" value="ATPase_P-typ_TM_dom_sf"/>
</dbReference>
<dbReference type="SMART" id="SM00746">
    <property type="entry name" value="TRASH"/>
    <property type="match status" value="1"/>
</dbReference>
<evidence type="ECO:0000256" key="10">
    <source>
        <dbReference type="ARBA" id="ARBA00023136"/>
    </source>
</evidence>
<dbReference type="InterPro" id="IPR023299">
    <property type="entry name" value="ATPase_P-typ_cyto_dom_N"/>
</dbReference>
<dbReference type="InterPro" id="IPR045800">
    <property type="entry name" value="HMBD"/>
</dbReference>
<dbReference type="STRING" id="366602.Caul_2307"/>
<feature type="transmembrane region" description="Helical" evidence="11">
    <location>
        <begin position="757"/>
        <end position="776"/>
    </location>
</feature>
<dbReference type="OrthoDB" id="9807843at2"/>
<feature type="region of interest" description="Disordered" evidence="12">
    <location>
        <begin position="1"/>
        <end position="26"/>
    </location>
</feature>
<dbReference type="SUPFAM" id="SSF47240">
    <property type="entry name" value="Ferritin-like"/>
    <property type="match status" value="1"/>
</dbReference>
<keyword evidence="4 11" id="KW-0812">Transmembrane</keyword>
<evidence type="ECO:0000256" key="8">
    <source>
        <dbReference type="ARBA" id="ARBA00022967"/>
    </source>
</evidence>
<sequence>MTRAQSHDHDHGAQTSVSPQADPAIDPVCGMTVDPRKTPHHVEHGSRTVSFCSAGCRDKFIASPERYLAATAPAAPAAAEGTIYTCPMHPQIRQVGPGSCPICGMTLEPVTVTAESGPSHELDDMTRRFWIGLALTVPVFALEMGGHLSGLMMLMSRQTSNWIQLGLGTPVVLWAGWPFFVRGWASLRTRQLNMFTLIAMGVGVSWLYSMVAVLAPGVFPPAFRDAAGAVPVYFEAAAVITVLVLLGQVLELRARERTSGAIKALLNLAPKTARRIRDDGTDEEVTLDLVLVADRLRVRPGERVPVDGEIVEGRVSIDESLVTGESMPVTKEPGGKVIAGSINKTGSFVMRAEKVGADTLLSRIVQMVADAQRSRAPIQRMADQVSGWFVPAVIAVAAVAFAAWAIVGPDPRLAYALVAAVSVLIIACPCALGLATPMSIMVGVGRGAQAGVLIKNAEALERFEKIDTLVIDKTGTLTEGRPAVTAIETVAGIDEGELLRLAASLERGSEHPLADAVLRAAKDRGLSLSEAVDFDSPVGRGVIGVVDGKKIVLGGAPLMAEQGVDLTALLAQAEALRQDGTTAVFAAIDGRLAGVLGIADPIKPTTPEAVRALQADGVRLVMMTGDNRTTALAVAKRLGIEDVEAEVLPQDKAKVVQKLRAEGRVVAMAGDGVNDAPALAAADVGVAMGAGSDVAIESAGVTLLKGDLQGLVRARRLSRMVMRNIRQNLVFAFIYNVAGVPIAAGALYPMFGWLLSPQIAAAAMALSSVSVISNALRLRVVKL</sequence>
<dbReference type="Gene3D" id="1.10.620.20">
    <property type="entry name" value="Ribonucleotide Reductase, subunit A"/>
    <property type="match status" value="1"/>
</dbReference>
<dbReference type="GO" id="GO:0060003">
    <property type="term" value="P:copper ion export"/>
    <property type="evidence" value="ECO:0007669"/>
    <property type="project" value="UniProtKB-ARBA"/>
</dbReference>
<feature type="transmembrane region" description="Helical" evidence="11">
    <location>
        <begin position="162"/>
        <end position="180"/>
    </location>
</feature>
<dbReference type="InterPro" id="IPR001757">
    <property type="entry name" value="P_typ_ATPase"/>
</dbReference>
<dbReference type="InterPro" id="IPR008250">
    <property type="entry name" value="ATPase_P-typ_transduc_dom_A_sf"/>
</dbReference>
<dbReference type="GO" id="GO:0016887">
    <property type="term" value="F:ATP hydrolysis activity"/>
    <property type="evidence" value="ECO:0007669"/>
    <property type="project" value="InterPro"/>
</dbReference>
<dbReference type="PROSITE" id="PS00154">
    <property type="entry name" value="ATPASE_E1_E2"/>
    <property type="match status" value="1"/>
</dbReference>
<dbReference type="InterPro" id="IPR009078">
    <property type="entry name" value="Ferritin-like_SF"/>
</dbReference>
<dbReference type="KEGG" id="cak:Caul_2307"/>
<evidence type="ECO:0000256" key="6">
    <source>
        <dbReference type="ARBA" id="ARBA00022741"/>
    </source>
</evidence>
<dbReference type="SFLD" id="SFLDS00003">
    <property type="entry name" value="Haloacid_Dehalogenase"/>
    <property type="match status" value="1"/>
</dbReference>
<dbReference type="HOGENOM" id="CLU_001771_0_3_5"/>
<feature type="transmembrane region" description="Helical" evidence="11">
    <location>
        <begin position="129"/>
        <end position="150"/>
    </location>
</feature>
<feature type="transmembrane region" description="Helical" evidence="11">
    <location>
        <begin position="729"/>
        <end position="751"/>
    </location>
</feature>
<organism evidence="14">
    <name type="scientific">Caulobacter sp. (strain K31)</name>
    <dbReference type="NCBI Taxonomy" id="366602"/>
    <lineage>
        <taxon>Bacteria</taxon>
        <taxon>Pseudomonadati</taxon>
        <taxon>Pseudomonadota</taxon>
        <taxon>Alphaproteobacteria</taxon>
        <taxon>Caulobacterales</taxon>
        <taxon>Caulobacteraceae</taxon>
        <taxon>Caulobacter</taxon>
    </lineage>
</organism>
<evidence type="ECO:0000259" key="13">
    <source>
        <dbReference type="SMART" id="SM00746"/>
    </source>
</evidence>
<dbReference type="NCBIfam" id="TIGR01494">
    <property type="entry name" value="ATPase_P-type"/>
    <property type="match status" value="1"/>
</dbReference>
<keyword evidence="8" id="KW-1278">Translocase</keyword>
<evidence type="ECO:0000256" key="12">
    <source>
        <dbReference type="SAM" id="MobiDB-lite"/>
    </source>
</evidence>
<dbReference type="InterPro" id="IPR018303">
    <property type="entry name" value="ATPase_P-typ_P_site"/>
</dbReference>
<dbReference type="GO" id="GO:0005507">
    <property type="term" value="F:copper ion binding"/>
    <property type="evidence" value="ECO:0007669"/>
    <property type="project" value="TreeGrafter"/>
</dbReference>
<dbReference type="GO" id="GO:0005886">
    <property type="term" value="C:plasma membrane"/>
    <property type="evidence" value="ECO:0007669"/>
    <property type="project" value="UniProtKB-SubCell"/>
</dbReference>
<dbReference type="SFLD" id="SFLDF00027">
    <property type="entry name" value="p-type_atpase"/>
    <property type="match status" value="1"/>
</dbReference>
<evidence type="ECO:0000256" key="2">
    <source>
        <dbReference type="ARBA" id="ARBA00006024"/>
    </source>
</evidence>
<gene>
    <name evidence="14" type="ordered locus">Caul_2307</name>
</gene>
<dbReference type="InterPro" id="IPR012348">
    <property type="entry name" value="RNR-like"/>
</dbReference>
<keyword evidence="7 11" id="KW-0067">ATP-binding</keyword>
<dbReference type="InterPro" id="IPR044492">
    <property type="entry name" value="P_typ_ATPase_HD_dom"/>
</dbReference>
<keyword evidence="3 11" id="KW-1003">Cell membrane</keyword>
<dbReference type="Pfam" id="PF04945">
    <property type="entry name" value="YHS"/>
    <property type="match status" value="1"/>
</dbReference>
<feature type="transmembrane region" description="Helical" evidence="11">
    <location>
        <begin position="413"/>
        <end position="436"/>
    </location>
</feature>
<evidence type="ECO:0000256" key="3">
    <source>
        <dbReference type="ARBA" id="ARBA00022475"/>
    </source>
</evidence>
<keyword evidence="9 11" id="KW-1133">Transmembrane helix</keyword>
<dbReference type="Pfam" id="PF19335">
    <property type="entry name" value="HMBD"/>
    <property type="match status" value="1"/>
</dbReference>
<dbReference type="Pfam" id="PF00122">
    <property type="entry name" value="E1-E2_ATPase"/>
    <property type="match status" value="1"/>
</dbReference>
<dbReference type="InterPro" id="IPR007029">
    <property type="entry name" value="YHS_dom"/>
</dbReference>
<dbReference type="EMBL" id="CP000927">
    <property type="protein sequence ID" value="ABZ71434.1"/>
    <property type="molecule type" value="Genomic_DNA"/>
</dbReference>
<dbReference type="GO" id="GO:0005524">
    <property type="term" value="F:ATP binding"/>
    <property type="evidence" value="ECO:0007669"/>
    <property type="project" value="UniProtKB-UniRule"/>
</dbReference>
<keyword evidence="10 11" id="KW-0472">Membrane</keyword>
<dbReference type="GO" id="GO:0055070">
    <property type="term" value="P:copper ion homeostasis"/>
    <property type="evidence" value="ECO:0007669"/>
    <property type="project" value="TreeGrafter"/>
</dbReference>
<evidence type="ECO:0000256" key="4">
    <source>
        <dbReference type="ARBA" id="ARBA00022692"/>
    </source>
</evidence>
<accession>B0SUW5</accession>
<dbReference type="Gene3D" id="3.40.50.1000">
    <property type="entry name" value="HAD superfamily/HAD-like"/>
    <property type="match status" value="1"/>
</dbReference>
<dbReference type="SUPFAM" id="SSF56784">
    <property type="entry name" value="HAD-like"/>
    <property type="match status" value="1"/>
</dbReference>
<dbReference type="Pfam" id="PF00702">
    <property type="entry name" value="Hydrolase"/>
    <property type="match status" value="1"/>
</dbReference>
<keyword evidence="5 11" id="KW-0479">Metal-binding</keyword>
<dbReference type="InterPro" id="IPR023214">
    <property type="entry name" value="HAD_sf"/>
</dbReference>
<feature type="compositionally biased region" description="Basic and acidic residues" evidence="12">
    <location>
        <begin position="1"/>
        <end position="12"/>
    </location>
</feature>
<feature type="transmembrane region" description="Helical" evidence="11">
    <location>
        <begin position="385"/>
        <end position="407"/>
    </location>
</feature>
<feature type="domain" description="TRASH" evidence="13">
    <location>
        <begin position="26"/>
        <end position="64"/>
    </location>
</feature>
<dbReference type="InterPro" id="IPR059000">
    <property type="entry name" value="ATPase_P-type_domA"/>
</dbReference>
<evidence type="ECO:0000256" key="9">
    <source>
        <dbReference type="ARBA" id="ARBA00022989"/>
    </source>
</evidence>
<dbReference type="Gene3D" id="3.40.1110.10">
    <property type="entry name" value="Calcium-transporting ATPase, cytoplasmic domain N"/>
    <property type="match status" value="1"/>
</dbReference>
<dbReference type="GO" id="GO:0016491">
    <property type="term" value="F:oxidoreductase activity"/>
    <property type="evidence" value="ECO:0007669"/>
    <property type="project" value="InterPro"/>
</dbReference>
<dbReference type="SUPFAM" id="SSF81665">
    <property type="entry name" value="Calcium ATPase, transmembrane domain M"/>
    <property type="match status" value="1"/>
</dbReference>
<dbReference type="NCBIfam" id="TIGR01511">
    <property type="entry name" value="ATPase-IB1_Cu"/>
    <property type="match status" value="1"/>
</dbReference>